<dbReference type="InterPro" id="IPR013087">
    <property type="entry name" value="Znf_C2H2_type"/>
</dbReference>
<feature type="region of interest" description="Disordered" evidence="8">
    <location>
        <begin position="304"/>
        <end position="324"/>
    </location>
</feature>
<protein>
    <recommendedName>
        <fullName evidence="9">C2H2-type domain-containing protein</fullName>
    </recommendedName>
</protein>
<dbReference type="SMART" id="SM00355">
    <property type="entry name" value="ZnF_C2H2"/>
    <property type="match status" value="8"/>
</dbReference>
<feature type="domain" description="C2H2-type" evidence="9">
    <location>
        <begin position="33"/>
        <end position="61"/>
    </location>
</feature>
<evidence type="ECO:0000256" key="8">
    <source>
        <dbReference type="SAM" id="MobiDB-lite"/>
    </source>
</evidence>
<reference evidence="10 11" key="1">
    <citation type="submission" date="2024-02" db="EMBL/GenBank/DDBJ databases">
        <title>Chromosome-scale genome assembly of the rough periwinkle Littorina saxatilis.</title>
        <authorList>
            <person name="De Jode A."/>
            <person name="Faria R."/>
            <person name="Formenti G."/>
            <person name="Sims Y."/>
            <person name="Smith T.P."/>
            <person name="Tracey A."/>
            <person name="Wood J.M.D."/>
            <person name="Zagrodzka Z.B."/>
            <person name="Johannesson K."/>
            <person name="Butlin R.K."/>
            <person name="Leder E.H."/>
        </authorList>
    </citation>
    <scope>NUCLEOTIDE SEQUENCE [LARGE SCALE GENOMIC DNA]</scope>
    <source>
        <strain evidence="10">Snail1</strain>
        <tissue evidence="10">Muscle</tissue>
    </source>
</reference>
<keyword evidence="3" id="KW-0677">Repeat</keyword>
<feature type="domain" description="C2H2-type" evidence="9">
    <location>
        <begin position="447"/>
        <end position="474"/>
    </location>
</feature>
<comment type="subcellular location">
    <subcellularLocation>
        <location evidence="1">Nucleus</location>
    </subcellularLocation>
</comment>
<evidence type="ECO:0000256" key="5">
    <source>
        <dbReference type="ARBA" id="ARBA00022833"/>
    </source>
</evidence>
<evidence type="ECO:0000256" key="6">
    <source>
        <dbReference type="ARBA" id="ARBA00023242"/>
    </source>
</evidence>
<dbReference type="FunFam" id="3.30.160.60:FF:000145">
    <property type="entry name" value="Zinc finger protein 574"/>
    <property type="match status" value="1"/>
</dbReference>
<evidence type="ECO:0000259" key="9">
    <source>
        <dbReference type="PROSITE" id="PS50157"/>
    </source>
</evidence>
<feature type="domain" description="C2H2-type" evidence="9">
    <location>
        <begin position="475"/>
        <end position="501"/>
    </location>
</feature>
<dbReference type="PANTHER" id="PTHR16515">
    <property type="entry name" value="PR DOMAIN ZINC FINGER PROTEIN"/>
    <property type="match status" value="1"/>
</dbReference>
<dbReference type="GO" id="GO:0008270">
    <property type="term" value="F:zinc ion binding"/>
    <property type="evidence" value="ECO:0007669"/>
    <property type="project" value="UniProtKB-KW"/>
</dbReference>
<evidence type="ECO:0000313" key="11">
    <source>
        <dbReference type="Proteomes" id="UP001374579"/>
    </source>
</evidence>
<feature type="domain" description="C2H2-type" evidence="9">
    <location>
        <begin position="391"/>
        <end position="418"/>
    </location>
</feature>
<feature type="compositionally biased region" description="Basic and acidic residues" evidence="8">
    <location>
        <begin position="205"/>
        <end position="215"/>
    </location>
</feature>
<organism evidence="10 11">
    <name type="scientific">Littorina saxatilis</name>
    <dbReference type="NCBI Taxonomy" id="31220"/>
    <lineage>
        <taxon>Eukaryota</taxon>
        <taxon>Metazoa</taxon>
        <taxon>Spiralia</taxon>
        <taxon>Lophotrochozoa</taxon>
        <taxon>Mollusca</taxon>
        <taxon>Gastropoda</taxon>
        <taxon>Caenogastropoda</taxon>
        <taxon>Littorinimorpha</taxon>
        <taxon>Littorinoidea</taxon>
        <taxon>Littorinidae</taxon>
        <taxon>Littorina</taxon>
    </lineage>
</organism>
<dbReference type="Pfam" id="PF00096">
    <property type="entry name" value="zf-C2H2"/>
    <property type="match status" value="5"/>
</dbReference>
<evidence type="ECO:0000256" key="3">
    <source>
        <dbReference type="ARBA" id="ARBA00022737"/>
    </source>
</evidence>
<sequence>MVDAIQHSAPKAAVVTMPFAPVMILVRSNQMLFECALCDTAFSSNQQLVHHVNCQHDLPKPYRCGYCKNSYVRNSQLVKHLRTHQYRPCAQQVQPVRSQPAETLCEKKPQQEKGVLNSADEQEKTCSDKTDSPGIAGDDGLGGDNVEVEYISGVVENSTATHVSDIDNDVPAVVASSTALPTAPSEEPHLLQREQQQPEPTPQKQSEEDLAKSDSENEDTTLEDDIKSEPEVYTEDATLEDDVKKEPEFYIVFPESHPSLTDQKSSGQLSDIVQKLQTKACQSSSSVKNGSSLQCEAVSTSLPLGKGSRARRTRSQKVPSEAEKSPYIKSYKPAMCQYCGLWLKRTYNLKQHIRRKHVMQLDHKCSICERAFSTKFSLKQHIIIHTGEKPFVCEVCGEPFARKENLTCHKNTHTNARPFECKICHKRFNSAPGVSMCKIRHSGVKRYSCDICDRKFMFSTGLNNHLLTHSGLRPVSCHLCDKSYRTKSHLNRHIKRVHPKS</sequence>
<feature type="domain" description="C2H2-type" evidence="9">
    <location>
        <begin position="363"/>
        <end position="390"/>
    </location>
</feature>
<dbReference type="AlphaFoldDB" id="A0AAN9G8F3"/>
<feature type="region of interest" description="Disordered" evidence="8">
    <location>
        <begin position="105"/>
        <end position="143"/>
    </location>
</feature>
<comment type="caution">
    <text evidence="10">The sequence shown here is derived from an EMBL/GenBank/DDBJ whole genome shotgun (WGS) entry which is preliminary data.</text>
</comment>
<dbReference type="Proteomes" id="UP001374579">
    <property type="component" value="Unassembled WGS sequence"/>
</dbReference>
<name>A0AAN9G8F3_9CAEN</name>
<feature type="region of interest" description="Disordered" evidence="8">
    <location>
        <begin position="179"/>
        <end position="241"/>
    </location>
</feature>
<accession>A0AAN9G8F3</accession>
<keyword evidence="5" id="KW-0862">Zinc</keyword>
<keyword evidence="6" id="KW-0539">Nucleus</keyword>
<keyword evidence="2" id="KW-0479">Metal-binding</keyword>
<dbReference type="FunFam" id="3.30.160.60:FF:000110">
    <property type="entry name" value="Zinc finger protein-like"/>
    <property type="match status" value="1"/>
</dbReference>
<dbReference type="SUPFAM" id="SSF57667">
    <property type="entry name" value="beta-beta-alpha zinc fingers"/>
    <property type="match status" value="4"/>
</dbReference>
<dbReference type="InterPro" id="IPR050331">
    <property type="entry name" value="Zinc_finger"/>
</dbReference>
<feature type="domain" description="C2H2-type" evidence="9">
    <location>
        <begin position="62"/>
        <end position="84"/>
    </location>
</feature>
<evidence type="ECO:0000256" key="1">
    <source>
        <dbReference type="ARBA" id="ARBA00004123"/>
    </source>
</evidence>
<keyword evidence="11" id="KW-1185">Reference proteome</keyword>
<dbReference type="EMBL" id="JBAMIC010000012">
    <property type="protein sequence ID" value="KAK7099423.1"/>
    <property type="molecule type" value="Genomic_DNA"/>
</dbReference>
<feature type="compositionally biased region" description="Low complexity" evidence="8">
    <location>
        <begin position="193"/>
        <end position="204"/>
    </location>
</feature>
<dbReference type="FunFam" id="3.30.160.60:FF:000690">
    <property type="entry name" value="Zinc finger protein 354C"/>
    <property type="match status" value="1"/>
</dbReference>
<dbReference type="GO" id="GO:0005634">
    <property type="term" value="C:nucleus"/>
    <property type="evidence" value="ECO:0007669"/>
    <property type="project" value="UniProtKB-SubCell"/>
</dbReference>
<evidence type="ECO:0000256" key="2">
    <source>
        <dbReference type="ARBA" id="ARBA00022723"/>
    </source>
</evidence>
<evidence type="ECO:0000313" key="10">
    <source>
        <dbReference type="EMBL" id="KAK7099423.1"/>
    </source>
</evidence>
<dbReference type="PANTHER" id="PTHR16515:SF66">
    <property type="entry name" value="C2H2-TYPE DOMAIN-CONTAINING PROTEIN"/>
    <property type="match status" value="1"/>
</dbReference>
<dbReference type="Gene3D" id="3.30.160.60">
    <property type="entry name" value="Classic Zinc Finger"/>
    <property type="match status" value="5"/>
</dbReference>
<dbReference type="PROSITE" id="PS50157">
    <property type="entry name" value="ZINC_FINGER_C2H2_2"/>
    <property type="match status" value="6"/>
</dbReference>
<evidence type="ECO:0000256" key="4">
    <source>
        <dbReference type="ARBA" id="ARBA00022771"/>
    </source>
</evidence>
<dbReference type="PROSITE" id="PS00028">
    <property type="entry name" value="ZINC_FINGER_C2H2_1"/>
    <property type="match status" value="6"/>
</dbReference>
<gene>
    <name evidence="10" type="ORF">V1264_003565</name>
</gene>
<feature type="compositionally biased region" description="Basic and acidic residues" evidence="8">
    <location>
        <begin position="121"/>
        <end position="131"/>
    </location>
</feature>
<evidence type="ECO:0000256" key="7">
    <source>
        <dbReference type="PROSITE-ProRule" id="PRU00042"/>
    </source>
</evidence>
<keyword evidence="4 7" id="KW-0863">Zinc-finger</keyword>
<proteinExistence type="predicted"/>
<dbReference type="InterPro" id="IPR036236">
    <property type="entry name" value="Znf_C2H2_sf"/>
</dbReference>
<dbReference type="GO" id="GO:0010468">
    <property type="term" value="P:regulation of gene expression"/>
    <property type="evidence" value="ECO:0007669"/>
    <property type="project" value="TreeGrafter"/>
</dbReference>